<comment type="similarity">
    <text evidence="4 7">Belongs to the glucosamine/galactosamine-6-phosphate isomerase family. 6-phosphogluconolactonase subfamily.</text>
</comment>
<evidence type="ECO:0000256" key="6">
    <source>
        <dbReference type="ARBA" id="ARBA00020337"/>
    </source>
</evidence>
<dbReference type="RefSeq" id="WP_131907677.1">
    <property type="nucleotide sequence ID" value="NZ_BAAAFU010000007.1"/>
</dbReference>
<comment type="catalytic activity">
    <reaction evidence="1 7">
        <text>6-phospho-D-glucono-1,5-lactone + H2O = 6-phospho-D-gluconate + H(+)</text>
        <dbReference type="Rhea" id="RHEA:12556"/>
        <dbReference type="ChEBI" id="CHEBI:15377"/>
        <dbReference type="ChEBI" id="CHEBI:15378"/>
        <dbReference type="ChEBI" id="CHEBI:57955"/>
        <dbReference type="ChEBI" id="CHEBI:58759"/>
        <dbReference type="EC" id="3.1.1.31"/>
    </reaction>
</comment>
<comment type="function">
    <text evidence="2 7">Hydrolysis of 6-phosphogluconolactone to 6-phosphogluconate.</text>
</comment>
<dbReference type="Proteomes" id="UP000294887">
    <property type="component" value="Unassembled WGS sequence"/>
</dbReference>
<keyword evidence="7" id="KW-0378">Hydrolase</keyword>
<dbReference type="InterPro" id="IPR006148">
    <property type="entry name" value="Glc/Gal-6P_isomerase"/>
</dbReference>
<evidence type="ECO:0000313" key="10">
    <source>
        <dbReference type="Proteomes" id="UP000294887"/>
    </source>
</evidence>
<dbReference type="InterPro" id="IPR005900">
    <property type="entry name" value="6-phosphogluconolactonase_DevB"/>
</dbReference>
<keyword evidence="10" id="KW-1185">Reference proteome</keyword>
<dbReference type="InterPro" id="IPR037171">
    <property type="entry name" value="NagB/RpiA_transferase-like"/>
</dbReference>
<evidence type="ECO:0000256" key="7">
    <source>
        <dbReference type="RuleBase" id="RU365095"/>
    </source>
</evidence>
<proteinExistence type="inferred from homology"/>
<dbReference type="PANTHER" id="PTHR11054">
    <property type="entry name" value="6-PHOSPHOGLUCONOLACTONASE"/>
    <property type="match status" value="1"/>
</dbReference>
<dbReference type="AlphaFoldDB" id="A0A4R1ERT5"/>
<comment type="pathway">
    <text evidence="3 7">Carbohydrate degradation; pentose phosphate pathway; D-ribulose 5-phosphate from D-glucose 6-phosphate (oxidative stage): step 2/3.</text>
</comment>
<dbReference type="GO" id="GO:0017057">
    <property type="term" value="F:6-phosphogluconolactonase activity"/>
    <property type="evidence" value="ECO:0007669"/>
    <property type="project" value="UniProtKB-UniRule"/>
</dbReference>
<dbReference type="NCBIfam" id="TIGR01198">
    <property type="entry name" value="pgl"/>
    <property type="match status" value="1"/>
</dbReference>
<evidence type="ECO:0000256" key="5">
    <source>
        <dbReference type="ARBA" id="ARBA00013198"/>
    </source>
</evidence>
<evidence type="ECO:0000259" key="8">
    <source>
        <dbReference type="Pfam" id="PF01182"/>
    </source>
</evidence>
<evidence type="ECO:0000256" key="1">
    <source>
        <dbReference type="ARBA" id="ARBA00000832"/>
    </source>
</evidence>
<dbReference type="GO" id="GO:0005975">
    <property type="term" value="P:carbohydrate metabolic process"/>
    <property type="evidence" value="ECO:0007669"/>
    <property type="project" value="UniProtKB-UniRule"/>
</dbReference>
<evidence type="ECO:0000256" key="2">
    <source>
        <dbReference type="ARBA" id="ARBA00002681"/>
    </source>
</evidence>
<accession>A0A4R1ERT5</accession>
<evidence type="ECO:0000313" key="9">
    <source>
        <dbReference type="EMBL" id="TCJ83200.1"/>
    </source>
</evidence>
<comment type="caution">
    <text evidence="9">The sequence shown here is derived from an EMBL/GenBank/DDBJ whole genome shotgun (WGS) entry which is preliminary data.</text>
</comment>
<dbReference type="GO" id="GO:0006098">
    <property type="term" value="P:pentose-phosphate shunt"/>
    <property type="evidence" value="ECO:0007669"/>
    <property type="project" value="UniProtKB-UniPathway"/>
</dbReference>
<reference evidence="9 10" key="1">
    <citation type="submission" date="2019-03" db="EMBL/GenBank/DDBJ databases">
        <title>Genomic Encyclopedia of Type Strains, Phase IV (KMG-IV): sequencing the most valuable type-strain genomes for metagenomic binning, comparative biology and taxonomic classification.</title>
        <authorList>
            <person name="Goeker M."/>
        </authorList>
    </citation>
    <scope>NUCLEOTIDE SEQUENCE [LARGE SCALE GENOMIC DNA]</scope>
    <source>
        <strain evidence="9 10">DSM 24830</strain>
    </source>
</reference>
<evidence type="ECO:0000256" key="3">
    <source>
        <dbReference type="ARBA" id="ARBA00004961"/>
    </source>
</evidence>
<dbReference type="UniPathway" id="UPA00115">
    <property type="reaction ID" value="UER00409"/>
</dbReference>
<gene>
    <name evidence="7" type="primary">pgl</name>
    <name evidence="9" type="ORF">EV695_3940</name>
</gene>
<dbReference type="EMBL" id="SMFQ01000005">
    <property type="protein sequence ID" value="TCJ83200.1"/>
    <property type="molecule type" value="Genomic_DNA"/>
</dbReference>
<dbReference type="PANTHER" id="PTHR11054:SF0">
    <property type="entry name" value="6-PHOSPHOGLUCONOLACTONASE"/>
    <property type="match status" value="1"/>
</dbReference>
<feature type="domain" description="Glucosamine/galactosamine-6-phosphate isomerase" evidence="8">
    <location>
        <begin position="15"/>
        <end position="214"/>
    </location>
</feature>
<dbReference type="SUPFAM" id="SSF100950">
    <property type="entry name" value="NagB/RpiA/CoA transferase-like"/>
    <property type="match status" value="1"/>
</dbReference>
<organism evidence="9 10">
    <name type="scientific">Cocleimonas flava</name>
    <dbReference type="NCBI Taxonomy" id="634765"/>
    <lineage>
        <taxon>Bacteria</taxon>
        <taxon>Pseudomonadati</taxon>
        <taxon>Pseudomonadota</taxon>
        <taxon>Gammaproteobacteria</taxon>
        <taxon>Thiotrichales</taxon>
        <taxon>Thiotrichaceae</taxon>
        <taxon>Cocleimonas</taxon>
    </lineage>
</organism>
<dbReference type="InterPro" id="IPR039104">
    <property type="entry name" value="6PGL"/>
</dbReference>
<dbReference type="EC" id="3.1.1.31" evidence="5 7"/>
<dbReference type="Gene3D" id="3.40.50.1360">
    <property type="match status" value="1"/>
</dbReference>
<evidence type="ECO:0000256" key="4">
    <source>
        <dbReference type="ARBA" id="ARBA00010662"/>
    </source>
</evidence>
<name>A0A4R1ERT5_9GAMM</name>
<dbReference type="CDD" id="cd01400">
    <property type="entry name" value="6PGL"/>
    <property type="match status" value="1"/>
</dbReference>
<dbReference type="OrthoDB" id="9810967at2"/>
<protein>
    <recommendedName>
        <fullName evidence="6 7">6-phosphogluconolactonase</fullName>
        <shortName evidence="7">6PGL</shortName>
        <ecNumber evidence="5 7">3.1.1.31</ecNumber>
    </recommendedName>
</protein>
<dbReference type="Pfam" id="PF01182">
    <property type="entry name" value="Glucosamine_iso"/>
    <property type="match status" value="1"/>
</dbReference>
<sequence length="230" mass="25251">MNNSSPKKQWLVETDSSVVAQKSFQMILDAAKKALQEKGIFRIVLAGGTTPERIYRMLAEARCDWQNWEIFLGDERCLPETSAERNSQMAMQTWLDHIDIPATNIHFMPSELGAETAATSYAETIKNKMPFDMVLLGMGEDGHTASLFPGHEHDETELVHAVHNAPKPPADRVSLSASSLSNSEQVLIIITGAGKRESVKAWNQGESLPIASISAIDTLTVMLDSDASPE</sequence>